<gene>
    <name evidence="7" type="ORF">NMOB1V02_LOCUS6643</name>
</gene>
<comment type="similarity">
    <text evidence="2">Belongs to the SMIM12 family.</text>
</comment>
<evidence type="ECO:0000256" key="5">
    <source>
        <dbReference type="ARBA" id="ARBA00023136"/>
    </source>
</evidence>
<evidence type="ECO:0000256" key="2">
    <source>
        <dbReference type="ARBA" id="ARBA00007304"/>
    </source>
</evidence>
<protein>
    <recommendedName>
        <fullName evidence="9">Small integral membrane protein 12</fullName>
    </recommendedName>
</protein>
<dbReference type="Pfam" id="PF15990">
    <property type="entry name" value="UPF0767"/>
    <property type="match status" value="1"/>
</dbReference>
<keyword evidence="3 6" id="KW-0812">Transmembrane</keyword>
<dbReference type="Proteomes" id="UP000678499">
    <property type="component" value="Unassembled WGS sequence"/>
</dbReference>
<dbReference type="InterPro" id="IPR031933">
    <property type="entry name" value="UPF0767"/>
</dbReference>
<evidence type="ECO:0008006" key="9">
    <source>
        <dbReference type="Google" id="ProtNLM"/>
    </source>
</evidence>
<evidence type="ECO:0000313" key="7">
    <source>
        <dbReference type="EMBL" id="CAD7278954.1"/>
    </source>
</evidence>
<evidence type="ECO:0000256" key="6">
    <source>
        <dbReference type="SAM" id="Phobius"/>
    </source>
</evidence>
<dbReference type="PANTHER" id="PTHR28599">
    <property type="entry name" value="SMALL INTEGRAL MEMBRANE PROTEIN 12"/>
    <property type="match status" value="1"/>
</dbReference>
<keyword evidence="5 6" id="KW-0472">Membrane</keyword>
<evidence type="ECO:0000256" key="4">
    <source>
        <dbReference type="ARBA" id="ARBA00022989"/>
    </source>
</evidence>
<sequence length="93" mass="10603">MIVVWNFLRVYAPYITLPFAAVVGVIGYNVEKKLSRRYTPAEGSILEKRLERKLHELSESPMDEVIPLGEDKTLVRRSVFLTNTSPSLEKPKA</sequence>
<dbReference type="GO" id="GO:0016020">
    <property type="term" value="C:membrane"/>
    <property type="evidence" value="ECO:0007669"/>
    <property type="project" value="UniProtKB-SubCell"/>
</dbReference>
<accession>A0A7R9BQW6</accession>
<dbReference type="EMBL" id="OA883459">
    <property type="protein sequence ID" value="CAD7278954.1"/>
    <property type="molecule type" value="Genomic_DNA"/>
</dbReference>
<feature type="transmembrane region" description="Helical" evidence="6">
    <location>
        <begin position="12"/>
        <end position="30"/>
    </location>
</feature>
<dbReference type="OrthoDB" id="10052506at2759"/>
<dbReference type="PANTHER" id="PTHR28599:SF1">
    <property type="entry name" value="SMALL INTEGRAL MEMBRANE PROTEIN 12"/>
    <property type="match status" value="1"/>
</dbReference>
<name>A0A7R9BQW6_9CRUS</name>
<keyword evidence="8" id="KW-1185">Reference proteome</keyword>
<evidence type="ECO:0000256" key="3">
    <source>
        <dbReference type="ARBA" id="ARBA00022692"/>
    </source>
</evidence>
<comment type="subcellular location">
    <subcellularLocation>
        <location evidence="1">Membrane</location>
        <topology evidence="1">Single-pass membrane protein</topology>
    </subcellularLocation>
</comment>
<organism evidence="7">
    <name type="scientific">Notodromas monacha</name>
    <dbReference type="NCBI Taxonomy" id="399045"/>
    <lineage>
        <taxon>Eukaryota</taxon>
        <taxon>Metazoa</taxon>
        <taxon>Ecdysozoa</taxon>
        <taxon>Arthropoda</taxon>
        <taxon>Crustacea</taxon>
        <taxon>Oligostraca</taxon>
        <taxon>Ostracoda</taxon>
        <taxon>Podocopa</taxon>
        <taxon>Podocopida</taxon>
        <taxon>Cypridocopina</taxon>
        <taxon>Cypridoidea</taxon>
        <taxon>Cyprididae</taxon>
        <taxon>Notodromas</taxon>
    </lineage>
</organism>
<evidence type="ECO:0000313" key="8">
    <source>
        <dbReference type="Proteomes" id="UP000678499"/>
    </source>
</evidence>
<dbReference type="EMBL" id="CAJPEX010001422">
    <property type="protein sequence ID" value="CAG0919106.1"/>
    <property type="molecule type" value="Genomic_DNA"/>
</dbReference>
<reference evidence="7" key="1">
    <citation type="submission" date="2020-11" db="EMBL/GenBank/DDBJ databases">
        <authorList>
            <person name="Tran Van P."/>
        </authorList>
    </citation>
    <scope>NUCLEOTIDE SEQUENCE</scope>
</reference>
<proteinExistence type="inferred from homology"/>
<evidence type="ECO:0000256" key="1">
    <source>
        <dbReference type="ARBA" id="ARBA00004167"/>
    </source>
</evidence>
<dbReference type="AlphaFoldDB" id="A0A7R9BQW6"/>
<keyword evidence="4 6" id="KW-1133">Transmembrane helix</keyword>